<evidence type="ECO:0000313" key="7">
    <source>
        <dbReference type="Proteomes" id="UP000500953"/>
    </source>
</evidence>
<comment type="subcellular location">
    <subcellularLocation>
        <location evidence="1">Membrane</location>
        <topology evidence="1">Multi-pass membrane protein</topology>
    </subcellularLocation>
</comment>
<sequence>MCWPSPRSCWSCSPHWASAEADRWPIRPPRVSQPEERSWPWLHRRWASRSCAALLLTRIVLGVSFGLSGTSAVSGHPNPTKAPAFSWPYWWAGVIEIVVAVAILAGVFTFFAGLLGAGAMAYAYLFVHVAEHPTQWWNAYANGGLAASAFSAGFLLLALFGPGLLAVDSLLPIRLLEKFRY</sequence>
<dbReference type="InterPro" id="IPR032808">
    <property type="entry name" value="DoxX"/>
</dbReference>
<evidence type="ECO:0000256" key="4">
    <source>
        <dbReference type="ARBA" id="ARBA00023136"/>
    </source>
</evidence>
<feature type="transmembrane region" description="Helical" evidence="5">
    <location>
        <begin position="87"/>
        <end position="105"/>
    </location>
</feature>
<organism evidence="6 7">
    <name type="scientific">Nocardia terpenica</name>
    <dbReference type="NCBI Taxonomy" id="455432"/>
    <lineage>
        <taxon>Bacteria</taxon>
        <taxon>Bacillati</taxon>
        <taxon>Actinomycetota</taxon>
        <taxon>Actinomycetes</taxon>
        <taxon>Mycobacteriales</taxon>
        <taxon>Nocardiaceae</taxon>
        <taxon>Nocardia</taxon>
    </lineage>
</organism>
<accession>A0A6G9Z925</accession>
<protein>
    <submittedName>
        <fullName evidence="6">DoxX family membrane protein</fullName>
    </submittedName>
</protein>
<dbReference type="GO" id="GO:0016020">
    <property type="term" value="C:membrane"/>
    <property type="evidence" value="ECO:0007669"/>
    <property type="project" value="UniProtKB-SubCell"/>
</dbReference>
<keyword evidence="4 5" id="KW-0472">Membrane</keyword>
<evidence type="ECO:0000256" key="1">
    <source>
        <dbReference type="ARBA" id="ARBA00004141"/>
    </source>
</evidence>
<reference evidence="6 7" key="1">
    <citation type="journal article" date="2019" name="ACS Chem. Biol.">
        <title>Identification and Mobilization of a Cryptic Antibiotic Biosynthesis Gene Locus from a Human-Pathogenic Nocardia Isolate.</title>
        <authorList>
            <person name="Herisse M."/>
            <person name="Ishida K."/>
            <person name="Porter J.L."/>
            <person name="Howden B."/>
            <person name="Hertweck C."/>
            <person name="Stinear T.P."/>
            <person name="Pidot S.J."/>
        </authorList>
    </citation>
    <scope>NUCLEOTIDE SEQUENCE [LARGE SCALE GENOMIC DNA]</scope>
    <source>
        <strain evidence="6 7">AUSMDU00012715</strain>
    </source>
</reference>
<feature type="transmembrane region" description="Helical" evidence="5">
    <location>
        <begin position="150"/>
        <end position="171"/>
    </location>
</feature>
<feature type="transmembrane region" description="Helical" evidence="5">
    <location>
        <begin position="110"/>
        <end position="130"/>
    </location>
</feature>
<dbReference type="EMBL" id="CP046173">
    <property type="protein sequence ID" value="QIS21513.1"/>
    <property type="molecule type" value="Genomic_DNA"/>
</dbReference>
<keyword evidence="3 5" id="KW-1133">Transmembrane helix</keyword>
<proteinExistence type="predicted"/>
<evidence type="ECO:0000256" key="3">
    <source>
        <dbReference type="ARBA" id="ARBA00022989"/>
    </source>
</evidence>
<feature type="transmembrane region" description="Helical" evidence="5">
    <location>
        <begin position="46"/>
        <end position="67"/>
    </location>
</feature>
<dbReference type="AlphaFoldDB" id="A0A6G9Z925"/>
<gene>
    <name evidence="6" type="ORF">F6W96_27440</name>
</gene>
<evidence type="ECO:0000256" key="2">
    <source>
        <dbReference type="ARBA" id="ARBA00022692"/>
    </source>
</evidence>
<name>A0A6G9Z925_9NOCA</name>
<keyword evidence="2 5" id="KW-0812">Transmembrane</keyword>
<evidence type="ECO:0000313" key="6">
    <source>
        <dbReference type="EMBL" id="QIS21513.1"/>
    </source>
</evidence>
<evidence type="ECO:0000256" key="5">
    <source>
        <dbReference type="SAM" id="Phobius"/>
    </source>
</evidence>
<dbReference type="Pfam" id="PF07681">
    <property type="entry name" value="DoxX"/>
    <property type="match status" value="1"/>
</dbReference>
<dbReference type="Proteomes" id="UP000500953">
    <property type="component" value="Chromosome"/>
</dbReference>